<protein>
    <submittedName>
        <fullName evidence="1">Uncharacterized protein</fullName>
    </submittedName>
</protein>
<dbReference type="EMBL" id="UGRU01000001">
    <property type="protein sequence ID" value="SUA45179.1"/>
    <property type="molecule type" value="Genomic_DNA"/>
</dbReference>
<name>A0A378WVI9_9NOCA</name>
<proteinExistence type="predicted"/>
<organism evidence="1 2">
    <name type="scientific">Nocardia africana</name>
    <dbReference type="NCBI Taxonomy" id="134964"/>
    <lineage>
        <taxon>Bacteria</taxon>
        <taxon>Bacillati</taxon>
        <taxon>Actinomycetota</taxon>
        <taxon>Actinomycetes</taxon>
        <taxon>Mycobacteriales</taxon>
        <taxon>Nocardiaceae</taxon>
        <taxon>Nocardia</taxon>
    </lineage>
</organism>
<sequence>MALDGVGLVPSQYSGKAIFRRISDAAGRSSASAAAR</sequence>
<evidence type="ECO:0000313" key="1">
    <source>
        <dbReference type="EMBL" id="SUA45179.1"/>
    </source>
</evidence>
<reference evidence="1 2" key="1">
    <citation type="submission" date="2018-06" db="EMBL/GenBank/DDBJ databases">
        <authorList>
            <consortium name="Pathogen Informatics"/>
            <person name="Doyle S."/>
        </authorList>
    </citation>
    <scope>NUCLEOTIDE SEQUENCE [LARGE SCALE GENOMIC DNA]</scope>
    <source>
        <strain evidence="1 2">NCTC13184</strain>
    </source>
</reference>
<dbReference type="Proteomes" id="UP000255082">
    <property type="component" value="Unassembled WGS sequence"/>
</dbReference>
<accession>A0A378WVI9</accession>
<gene>
    <name evidence="1" type="ORF">NCTC13184_03701</name>
</gene>
<dbReference type="AlphaFoldDB" id="A0A378WVI9"/>
<evidence type="ECO:0000313" key="2">
    <source>
        <dbReference type="Proteomes" id="UP000255082"/>
    </source>
</evidence>